<keyword evidence="3" id="KW-1185">Reference proteome</keyword>
<gene>
    <name evidence="2" type="ORF">AB0T83_02295</name>
</gene>
<organism evidence="2 3">
    <name type="scientific">Meridianimarinicoccus marinus</name>
    <dbReference type="NCBI Taxonomy" id="3231483"/>
    <lineage>
        <taxon>Bacteria</taxon>
        <taxon>Pseudomonadati</taxon>
        <taxon>Pseudomonadota</taxon>
        <taxon>Alphaproteobacteria</taxon>
        <taxon>Rhodobacterales</taxon>
        <taxon>Paracoccaceae</taxon>
        <taxon>Meridianimarinicoccus</taxon>
    </lineage>
</organism>
<protein>
    <submittedName>
        <fullName evidence="2">Cupin domain-containing protein</fullName>
    </submittedName>
</protein>
<reference evidence="2 3" key="1">
    <citation type="submission" date="2024-07" db="EMBL/GenBank/DDBJ databases">
        <authorList>
            <person name="Kang M."/>
        </authorList>
    </citation>
    <scope>NUCLEOTIDE SEQUENCE [LARGE SCALE GENOMIC DNA]</scope>
    <source>
        <strain evidence="2 3">DFM31</strain>
    </source>
</reference>
<dbReference type="RefSeq" id="WP_366191195.1">
    <property type="nucleotide sequence ID" value="NZ_JBFBVU010000002.1"/>
</dbReference>
<dbReference type="Proteomes" id="UP001553161">
    <property type="component" value="Unassembled WGS sequence"/>
</dbReference>
<feature type="domain" description="Cupin type-2" evidence="1">
    <location>
        <begin position="45"/>
        <end position="104"/>
    </location>
</feature>
<evidence type="ECO:0000313" key="3">
    <source>
        <dbReference type="Proteomes" id="UP001553161"/>
    </source>
</evidence>
<dbReference type="InterPro" id="IPR014710">
    <property type="entry name" value="RmlC-like_jellyroll"/>
</dbReference>
<dbReference type="SUPFAM" id="SSF51182">
    <property type="entry name" value="RmlC-like cupins"/>
    <property type="match status" value="1"/>
</dbReference>
<dbReference type="Pfam" id="PF07883">
    <property type="entry name" value="Cupin_2"/>
    <property type="match status" value="1"/>
</dbReference>
<proteinExistence type="predicted"/>
<dbReference type="InterPro" id="IPR011051">
    <property type="entry name" value="RmlC_Cupin_sf"/>
</dbReference>
<dbReference type="Gene3D" id="2.60.120.10">
    <property type="entry name" value="Jelly Rolls"/>
    <property type="match status" value="1"/>
</dbReference>
<accession>A0ABV3L264</accession>
<comment type="caution">
    <text evidence="2">The sequence shown here is derived from an EMBL/GenBank/DDBJ whole genome shotgun (WGS) entry which is preliminary data.</text>
</comment>
<evidence type="ECO:0000259" key="1">
    <source>
        <dbReference type="Pfam" id="PF07883"/>
    </source>
</evidence>
<sequence>MMIERGTIAINRLTGSRWEVLEGAAETGSCGFSIKITCQPRAAPDVTEHVHLDWDENFQIVEGHATYSLQGESYTAEAGDTVHMPPRQSHVHPWNDGDAPLVYIQRARFPAPQPGAFEETFGVFLTLFGMAAKPGLLNRRGMPRDLLAFAAVGRALGRYRNYDAAVPILLQRAASATLGRLAEARGIPAIDPAYIDLARPGPGE</sequence>
<name>A0ABV3L264_9RHOB</name>
<evidence type="ECO:0000313" key="2">
    <source>
        <dbReference type="EMBL" id="MEV8465611.1"/>
    </source>
</evidence>
<dbReference type="EMBL" id="JBFBVU010000002">
    <property type="protein sequence ID" value="MEV8465611.1"/>
    <property type="molecule type" value="Genomic_DNA"/>
</dbReference>
<dbReference type="InterPro" id="IPR013096">
    <property type="entry name" value="Cupin_2"/>
</dbReference>